<dbReference type="SUPFAM" id="SSF53822">
    <property type="entry name" value="Periplasmic binding protein-like I"/>
    <property type="match status" value="1"/>
</dbReference>
<gene>
    <name evidence="9" type="ORF">DFR50_11818</name>
</gene>
<keyword evidence="10" id="KW-1185">Reference proteome</keyword>
<dbReference type="PANTHER" id="PTHR34296:SF2">
    <property type="entry name" value="ABC TRANSPORTER GUANOSINE-BINDING PROTEIN NUPN"/>
    <property type="match status" value="1"/>
</dbReference>
<dbReference type="AlphaFoldDB" id="A0A366F7B3"/>
<evidence type="ECO:0000256" key="4">
    <source>
        <dbReference type="ARBA" id="ARBA00022729"/>
    </source>
</evidence>
<dbReference type="InterPro" id="IPR003760">
    <property type="entry name" value="PnrA-like"/>
</dbReference>
<sequence length="336" mass="35800">MFRRNTMLRTALLCGSLVASAAALAADVKPAVIYDLGGKFDKSFNEGVFNGATRFTKETGVAFRDLEIQNEAQREQVLRKFAKDGFSPIMTVGFAWETALKKVAPEFPNSKFGIIDDVVDLPNVQSIVFKEHEGSFVVGVIAAETSKTGKVGFVGGMDIPLISKFECGYAQGVKYASDGKGTVFANMTGTTPAAWNDPVKGGELAKSQIDRGADIVYAAAGSTGQGVLKAAADAGKLSIGVDSDQDYLFPGHVLTSMLKHVDVATYQSFLDAKNGTWKAGVQALGLKEGGVDYALDQYNEKLITPEVKAKADAAKADIIAGKIQVHDYMSDNKCPM</sequence>
<evidence type="ECO:0000313" key="9">
    <source>
        <dbReference type="EMBL" id="RBP10532.1"/>
    </source>
</evidence>
<feature type="domain" description="ABC transporter substrate-binding protein PnrA-like" evidence="8">
    <location>
        <begin position="37"/>
        <end position="325"/>
    </location>
</feature>
<dbReference type="PANTHER" id="PTHR34296">
    <property type="entry name" value="TRANSCRIPTIONAL ACTIVATOR PROTEIN MED"/>
    <property type="match status" value="1"/>
</dbReference>
<comment type="subcellular location">
    <subcellularLocation>
        <location evidence="1">Cell membrane</location>
        <topology evidence="1">Lipid-anchor</topology>
    </subcellularLocation>
</comment>
<dbReference type="GO" id="GO:0005886">
    <property type="term" value="C:plasma membrane"/>
    <property type="evidence" value="ECO:0007669"/>
    <property type="project" value="UniProtKB-SubCell"/>
</dbReference>
<evidence type="ECO:0000256" key="1">
    <source>
        <dbReference type="ARBA" id="ARBA00004193"/>
    </source>
</evidence>
<evidence type="ECO:0000259" key="8">
    <source>
        <dbReference type="Pfam" id="PF02608"/>
    </source>
</evidence>
<organism evidence="9 10">
    <name type="scientific">Roseiarcus fermentans</name>
    <dbReference type="NCBI Taxonomy" id="1473586"/>
    <lineage>
        <taxon>Bacteria</taxon>
        <taxon>Pseudomonadati</taxon>
        <taxon>Pseudomonadota</taxon>
        <taxon>Alphaproteobacteria</taxon>
        <taxon>Hyphomicrobiales</taxon>
        <taxon>Roseiarcaceae</taxon>
        <taxon>Roseiarcus</taxon>
    </lineage>
</organism>
<accession>A0A366F7B3</accession>
<reference evidence="9 10" key="1">
    <citation type="submission" date="2018-06" db="EMBL/GenBank/DDBJ databases">
        <title>Genomic Encyclopedia of Type Strains, Phase IV (KMG-IV): sequencing the most valuable type-strain genomes for metagenomic binning, comparative biology and taxonomic classification.</title>
        <authorList>
            <person name="Goeker M."/>
        </authorList>
    </citation>
    <scope>NUCLEOTIDE SEQUENCE [LARGE SCALE GENOMIC DNA]</scope>
    <source>
        <strain evidence="9 10">DSM 24875</strain>
    </source>
</reference>
<evidence type="ECO:0000256" key="3">
    <source>
        <dbReference type="ARBA" id="ARBA00022475"/>
    </source>
</evidence>
<dbReference type="Proteomes" id="UP000253529">
    <property type="component" value="Unassembled WGS sequence"/>
</dbReference>
<dbReference type="CDD" id="cd06354">
    <property type="entry name" value="PBP1_PrnA-like"/>
    <property type="match status" value="1"/>
</dbReference>
<evidence type="ECO:0000256" key="5">
    <source>
        <dbReference type="ARBA" id="ARBA00023136"/>
    </source>
</evidence>
<keyword evidence="5" id="KW-0472">Membrane</keyword>
<protein>
    <submittedName>
        <fullName evidence="9">Nucleoside-binding protein</fullName>
    </submittedName>
</protein>
<evidence type="ECO:0000256" key="6">
    <source>
        <dbReference type="ARBA" id="ARBA00023288"/>
    </source>
</evidence>
<evidence type="ECO:0000256" key="7">
    <source>
        <dbReference type="SAM" id="SignalP"/>
    </source>
</evidence>
<dbReference type="Pfam" id="PF02608">
    <property type="entry name" value="Bmp"/>
    <property type="match status" value="1"/>
</dbReference>
<dbReference type="EMBL" id="QNRK01000018">
    <property type="protein sequence ID" value="RBP10532.1"/>
    <property type="molecule type" value="Genomic_DNA"/>
</dbReference>
<keyword evidence="4 7" id="KW-0732">Signal</keyword>
<proteinExistence type="inferred from homology"/>
<keyword evidence="3" id="KW-1003">Cell membrane</keyword>
<dbReference type="Gene3D" id="3.40.50.2300">
    <property type="match status" value="2"/>
</dbReference>
<evidence type="ECO:0000256" key="2">
    <source>
        <dbReference type="ARBA" id="ARBA00008610"/>
    </source>
</evidence>
<name>A0A366F7B3_9HYPH</name>
<comment type="caution">
    <text evidence="9">The sequence shown here is derived from an EMBL/GenBank/DDBJ whole genome shotgun (WGS) entry which is preliminary data.</text>
</comment>
<evidence type="ECO:0000313" key="10">
    <source>
        <dbReference type="Proteomes" id="UP000253529"/>
    </source>
</evidence>
<dbReference type="InterPro" id="IPR028082">
    <property type="entry name" value="Peripla_BP_I"/>
</dbReference>
<feature type="chain" id="PRO_5016760355" evidence="7">
    <location>
        <begin position="26"/>
        <end position="336"/>
    </location>
</feature>
<feature type="signal peptide" evidence="7">
    <location>
        <begin position="1"/>
        <end position="25"/>
    </location>
</feature>
<keyword evidence="6" id="KW-0449">Lipoprotein</keyword>
<dbReference type="InterPro" id="IPR050957">
    <property type="entry name" value="BMP_lipoprotein"/>
</dbReference>
<comment type="similarity">
    <text evidence="2">Belongs to the BMP lipoprotein family.</text>
</comment>